<dbReference type="SUPFAM" id="SSF53448">
    <property type="entry name" value="Nucleotide-diphospho-sugar transferases"/>
    <property type="match status" value="1"/>
</dbReference>
<feature type="transmembrane region" description="Helical" evidence="4">
    <location>
        <begin position="6"/>
        <end position="29"/>
    </location>
</feature>
<sequence>MTGVLQILAIVLLVPIIVIDTVFLSEILFGLAGSVKPMRAAPRSSVALLIPAHDEEASLPAMLPGLLDLKSSGARVLLVADNCTDGTARTAREAGLEVVERTDPDRRGKGYALAFGRDELAKSAPDIVVILDADCAIDRAALTRIVQRATITDRVVQAAYVFRPALHASAAVQISNFAFATKNIVRQRGIARLGGPAILTGSGMAFPWSTFAALDLATGNVVEDLVMGIELIERGLPPVFEPGATVWSDSSGDSGTETQRARWEGGFLATARSVAPRLLGTGLIQRRWSKIWMGAHLLVPPLTLLLLANVVVTLLAALLALGTGMVTPLLIGGGLLWALIVAVAAAWAVEGRRHISGMTLIRLPFYIAWKLALYARILGGKRSVAWVRTERVDRP</sequence>
<protein>
    <submittedName>
        <fullName evidence="5">Glycosyltransferase</fullName>
    </submittedName>
</protein>
<dbReference type="Pfam" id="PF13641">
    <property type="entry name" value="Glyco_tranf_2_3"/>
    <property type="match status" value="1"/>
</dbReference>
<organism evidence="5 6">
    <name type="scientific">Sphingomonas aliaeris</name>
    <dbReference type="NCBI Taxonomy" id="2759526"/>
    <lineage>
        <taxon>Bacteria</taxon>
        <taxon>Pseudomonadati</taxon>
        <taxon>Pseudomonadota</taxon>
        <taxon>Alphaproteobacteria</taxon>
        <taxon>Sphingomonadales</taxon>
        <taxon>Sphingomonadaceae</taxon>
        <taxon>Sphingomonas</taxon>
    </lineage>
</organism>
<evidence type="ECO:0000256" key="4">
    <source>
        <dbReference type="SAM" id="Phobius"/>
    </source>
</evidence>
<keyword evidence="3" id="KW-0808">Transferase</keyword>
<proteinExistence type="inferred from homology"/>
<dbReference type="AlphaFoldDB" id="A0A974NVY9"/>
<keyword evidence="2" id="KW-0328">Glycosyltransferase</keyword>
<evidence type="ECO:0000256" key="1">
    <source>
        <dbReference type="ARBA" id="ARBA00006739"/>
    </source>
</evidence>
<dbReference type="CDD" id="cd06438">
    <property type="entry name" value="EpsO_like"/>
    <property type="match status" value="1"/>
</dbReference>
<evidence type="ECO:0000256" key="3">
    <source>
        <dbReference type="ARBA" id="ARBA00022679"/>
    </source>
</evidence>
<feature type="transmembrane region" description="Helical" evidence="4">
    <location>
        <begin position="297"/>
        <end position="321"/>
    </location>
</feature>
<reference evidence="6" key="1">
    <citation type="submission" date="2020-09" db="EMBL/GenBank/DDBJ databases">
        <title>Sphingomonas sp., a new species isolated from pork steak.</title>
        <authorList>
            <person name="Heidler von Heilborn D."/>
        </authorList>
    </citation>
    <scope>NUCLEOTIDE SEQUENCE [LARGE SCALE GENOMIC DNA]</scope>
</reference>
<dbReference type="EMBL" id="CP061035">
    <property type="protein sequence ID" value="QQV78064.1"/>
    <property type="molecule type" value="Genomic_DNA"/>
</dbReference>
<name>A0A974NVY9_9SPHN</name>
<keyword evidence="6" id="KW-1185">Reference proteome</keyword>
<keyword evidence="4" id="KW-0812">Transmembrane</keyword>
<dbReference type="PANTHER" id="PTHR43630:SF1">
    <property type="entry name" value="POLY-BETA-1,6-N-ACETYL-D-GLUCOSAMINE SYNTHASE"/>
    <property type="match status" value="1"/>
</dbReference>
<evidence type="ECO:0000313" key="5">
    <source>
        <dbReference type="EMBL" id="QQV78064.1"/>
    </source>
</evidence>
<evidence type="ECO:0000313" key="6">
    <source>
        <dbReference type="Proteomes" id="UP000595894"/>
    </source>
</evidence>
<keyword evidence="4" id="KW-1133">Transmembrane helix</keyword>
<dbReference type="Proteomes" id="UP000595894">
    <property type="component" value="Chromosome"/>
</dbReference>
<feature type="transmembrane region" description="Helical" evidence="4">
    <location>
        <begin position="327"/>
        <end position="349"/>
    </location>
</feature>
<gene>
    <name evidence="5" type="ORF">H5J25_04815</name>
</gene>
<evidence type="ECO:0000256" key="2">
    <source>
        <dbReference type="ARBA" id="ARBA00022676"/>
    </source>
</evidence>
<dbReference type="RefSeq" id="WP_202094993.1">
    <property type="nucleotide sequence ID" value="NZ_CP061035.1"/>
</dbReference>
<dbReference type="PANTHER" id="PTHR43630">
    <property type="entry name" value="POLY-BETA-1,6-N-ACETYL-D-GLUCOSAMINE SYNTHASE"/>
    <property type="match status" value="1"/>
</dbReference>
<dbReference type="Gene3D" id="3.90.550.10">
    <property type="entry name" value="Spore Coat Polysaccharide Biosynthesis Protein SpsA, Chain A"/>
    <property type="match status" value="1"/>
</dbReference>
<keyword evidence="4" id="KW-0472">Membrane</keyword>
<dbReference type="KEGG" id="sari:H5J25_04815"/>
<dbReference type="InterPro" id="IPR029044">
    <property type="entry name" value="Nucleotide-diphossugar_trans"/>
</dbReference>
<comment type="similarity">
    <text evidence="1">Belongs to the glycosyltransferase 2 family.</text>
</comment>
<accession>A0A974NVY9</accession>
<dbReference type="GO" id="GO:0016757">
    <property type="term" value="F:glycosyltransferase activity"/>
    <property type="evidence" value="ECO:0007669"/>
    <property type="project" value="UniProtKB-KW"/>
</dbReference>